<accession>A0A974SMP5</accession>
<evidence type="ECO:0000313" key="4">
    <source>
        <dbReference type="Proteomes" id="UP000663444"/>
    </source>
</evidence>
<evidence type="ECO:0008006" key="5">
    <source>
        <dbReference type="Google" id="ProtNLM"/>
    </source>
</evidence>
<reference evidence="3" key="1">
    <citation type="submission" date="2020-11" db="EMBL/GenBank/DDBJ databases">
        <title>Azospira restricta DSM 18626 genome sequence.</title>
        <authorList>
            <person name="Moe W.M."/>
        </authorList>
    </citation>
    <scope>NUCLEOTIDE SEQUENCE</scope>
    <source>
        <strain evidence="3">DSM 18626</strain>
    </source>
</reference>
<dbReference type="KEGG" id="ares:IWH25_11575"/>
<dbReference type="RefSeq" id="WP_203385956.1">
    <property type="nucleotide sequence ID" value="NZ_CP064781.1"/>
</dbReference>
<feature type="signal peptide" evidence="2">
    <location>
        <begin position="1"/>
        <end position="27"/>
    </location>
</feature>
<dbReference type="EMBL" id="CP064781">
    <property type="protein sequence ID" value="QRJ62424.1"/>
    <property type="molecule type" value="Genomic_DNA"/>
</dbReference>
<protein>
    <recommendedName>
        <fullName evidence="5">Porin</fullName>
    </recommendedName>
</protein>
<gene>
    <name evidence="3" type="ORF">IWH25_11575</name>
</gene>
<feature type="coiled-coil region" evidence="1">
    <location>
        <begin position="26"/>
        <end position="60"/>
    </location>
</feature>
<feature type="chain" id="PRO_5037355423" description="Porin" evidence="2">
    <location>
        <begin position="28"/>
        <end position="462"/>
    </location>
</feature>
<dbReference type="InterPro" id="IPR023614">
    <property type="entry name" value="Porin_dom_sf"/>
</dbReference>
<keyword evidence="2" id="KW-0732">Signal</keyword>
<proteinExistence type="predicted"/>
<evidence type="ECO:0000313" key="3">
    <source>
        <dbReference type="EMBL" id="QRJ62424.1"/>
    </source>
</evidence>
<evidence type="ECO:0000256" key="2">
    <source>
        <dbReference type="SAM" id="SignalP"/>
    </source>
</evidence>
<dbReference type="Proteomes" id="UP000663444">
    <property type="component" value="Chromosome"/>
</dbReference>
<name>A0A974SMP5_9RHOO</name>
<keyword evidence="1" id="KW-0175">Coiled coil</keyword>
<dbReference type="AlphaFoldDB" id="A0A974SMP5"/>
<dbReference type="SUPFAM" id="SSF56935">
    <property type="entry name" value="Porins"/>
    <property type="match status" value="1"/>
</dbReference>
<organism evidence="3 4">
    <name type="scientific">Azospira restricta</name>
    <dbReference type="NCBI Taxonomy" id="404405"/>
    <lineage>
        <taxon>Bacteria</taxon>
        <taxon>Pseudomonadati</taxon>
        <taxon>Pseudomonadota</taxon>
        <taxon>Betaproteobacteria</taxon>
        <taxon>Rhodocyclales</taxon>
        <taxon>Rhodocyclaceae</taxon>
        <taxon>Azospira</taxon>
    </lineage>
</organism>
<keyword evidence="4" id="KW-1185">Reference proteome</keyword>
<sequence length="462" mass="49943">MLNIEKKAVAKAVGMLACALLASPAAADDAARIKELERKLERSMQLIENLSAKVSELEKAKAPAPAASPAAADQQARVEALERQVAQLGSGISRRSFDDGIPVHGFADVGLAHSGEHNPIFGKGRKGFNVGSFDLYLTPQFGDRVRSLIELVFEVDHDGDIATDLERLQIGYAFSDAAVAWGGRFHTPYGYWNTAFHHGAQIQTSLSRPRFLEFEDKGGILPAHTTGAWLTGALPLAGNRFGYDVYVGNSSSLRVENTATTLSANNAAAFNSQVSAGGYAGGGALNMKMAGGDSGSYMTGFNAWIEPRAIDGLRLGVHGLGGSITDDSADRNRTRLAALGAYGVFASERWEVLGEFYRFNNRDLSGGSGSHRSWAGYLQAGYNSGRWTPYVRGERASLEQKDNYFAVQEFGRSYRRFVAGLRYDLDPKAALKLELSRTSQEDLGLGGDDRYGAAQLQYSIRF</sequence>
<evidence type="ECO:0000256" key="1">
    <source>
        <dbReference type="SAM" id="Coils"/>
    </source>
</evidence>
<dbReference type="Gene3D" id="2.40.160.10">
    <property type="entry name" value="Porin"/>
    <property type="match status" value="1"/>
</dbReference>